<proteinExistence type="predicted"/>
<sequence length="274" mass="31141">MLEEDRNIKDSSQDLFIKDRHFSIPYNKVNKLIMALYMVTDMIDKEEPLRNRLRTLGAEIISDVNSIPTQAIPKITEVMSLLDIASAINLISEMNFNILKKEFLSLEQSMKEYGQIKSTWLEEHFLDSDPSSGKKPDSKFIFPKSVGEQSKGHQKFPSTVQTSTRIGLQKGSTLMKALSDKTLARSLGGSINLARNNFDILKRQRREEIVHIIKMDANGLTITDIKKKAQGLPMQAESLISCSEKTIQRELISMVKEGILNKTGEKRWSRYFAS</sequence>
<reference evidence="1 2" key="1">
    <citation type="journal article" date="2016" name="Nat. Commun.">
        <title>Thousands of microbial genomes shed light on interconnected biogeochemical processes in an aquifer system.</title>
        <authorList>
            <person name="Anantharaman K."/>
            <person name="Brown C.T."/>
            <person name="Hug L.A."/>
            <person name="Sharon I."/>
            <person name="Castelle C.J."/>
            <person name="Probst A.J."/>
            <person name="Thomas B.C."/>
            <person name="Singh A."/>
            <person name="Wilkins M.J."/>
            <person name="Karaoz U."/>
            <person name="Brodie E.L."/>
            <person name="Williams K.H."/>
            <person name="Hubbard S.S."/>
            <person name="Banfield J.F."/>
        </authorList>
    </citation>
    <scope>NUCLEOTIDE SEQUENCE [LARGE SCALE GENOMIC DNA]</scope>
</reference>
<protein>
    <recommendedName>
        <fullName evidence="3">HTH deoR-type domain-containing protein</fullName>
    </recommendedName>
</protein>
<organism evidence="1 2">
    <name type="scientific">Candidatus Nomurabacteria bacterium RIFCSPHIGHO2_01_FULL_40_24b</name>
    <dbReference type="NCBI Taxonomy" id="1801739"/>
    <lineage>
        <taxon>Bacteria</taxon>
        <taxon>Candidatus Nomuraibacteriota</taxon>
    </lineage>
</organism>
<gene>
    <name evidence="1" type="ORF">A2647_00325</name>
</gene>
<accession>A0A1F6V7U7</accession>
<evidence type="ECO:0000313" key="2">
    <source>
        <dbReference type="Proteomes" id="UP000177370"/>
    </source>
</evidence>
<evidence type="ECO:0000313" key="1">
    <source>
        <dbReference type="EMBL" id="OGI65811.1"/>
    </source>
</evidence>
<dbReference type="Proteomes" id="UP000177370">
    <property type="component" value="Unassembled WGS sequence"/>
</dbReference>
<dbReference type="AlphaFoldDB" id="A0A1F6V7U7"/>
<dbReference type="EMBL" id="MFTP01000012">
    <property type="protein sequence ID" value="OGI65811.1"/>
    <property type="molecule type" value="Genomic_DNA"/>
</dbReference>
<comment type="caution">
    <text evidence="1">The sequence shown here is derived from an EMBL/GenBank/DDBJ whole genome shotgun (WGS) entry which is preliminary data.</text>
</comment>
<evidence type="ECO:0008006" key="3">
    <source>
        <dbReference type="Google" id="ProtNLM"/>
    </source>
</evidence>
<name>A0A1F6V7U7_9BACT</name>